<comment type="catalytic activity">
    <reaction evidence="1 6">
        <text>a uridine in RNA = a pseudouridine in RNA</text>
        <dbReference type="Rhea" id="RHEA:48348"/>
        <dbReference type="Rhea" id="RHEA-COMP:12068"/>
        <dbReference type="Rhea" id="RHEA-COMP:12069"/>
        <dbReference type="ChEBI" id="CHEBI:65314"/>
        <dbReference type="ChEBI" id="CHEBI:65315"/>
    </reaction>
</comment>
<dbReference type="InterPro" id="IPR002942">
    <property type="entry name" value="S4_RNA-bd"/>
</dbReference>
<accession>A0A8J6NNX9</accession>
<dbReference type="InterPro" id="IPR036986">
    <property type="entry name" value="S4_RNA-bd_sf"/>
</dbReference>
<dbReference type="InterPro" id="IPR006224">
    <property type="entry name" value="PsdUridine_synth_RluA-like_CS"/>
</dbReference>
<comment type="similarity">
    <text evidence="2 6">Belongs to the pseudouridine synthase RluA family.</text>
</comment>
<keyword evidence="3 6" id="KW-0413">Isomerase</keyword>
<evidence type="ECO:0000256" key="4">
    <source>
        <dbReference type="PIRSR" id="PIRSR606225-1"/>
    </source>
</evidence>
<evidence type="ECO:0000259" key="7">
    <source>
        <dbReference type="SMART" id="SM00363"/>
    </source>
</evidence>
<name>A0A8J6NNX9_9CHLR</name>
<feature type="domain" description="RNA-binding S4" evidence="7">
    <location>
        <begin position="16"/>
        <end position="85"/>
    </location>
</feature>
<dbReference type="Gene3D" id="3.10.290.10">
    <property type="entry name" value="RNA-binding S4 domain"/>
    <property type="match status" value="1"/>
</dbReference>
<dbReference type="Gene3D" id="3.30.2350.10">
    <property type="entry name" value="Pseudouridine synthase"/>
    <property type="match status" value="1"/>
</dbReference>
<evidence type="ECO:0000313" key="9">
    <source>
        <dbReference type="Proteomes" id="UP000614469"/>
    </source>
</evidence>
<dbReference type="AlphaFoldDB" id="A0A8J6NNX9"/>
<evidence type="ECO:0000256" key="3">
    <source>
        <dbReference type="ARBA" id="ARBA00023235"/>
    </source>
</evidence>
<evidence type="ECO:0000256" key="5">
    <source>
        <dbReference type="PROSITE-ProRule" id="PRU00182"/>
    </source>
</evidence>
<dbReference type="SUPFAM" id="SSF55174">
    <property type="entry name" value="Alpha-L RNA-binding motif"/>
    <property type="match status" value="1"/>
</dbReference>
<evidence type="ECO:0000256" key="2">
    <source>
        <dbReference type="ARBA" id="ARBA00010876"/>
    </source>
</evidence>
<proteinExistence type="inferred from homology"/>
<dbReference type="Proteomes" id="UP000614469">
    <property type="component" value="Unassembled WGS sequence"/>
</dbReference>
<dbReference type="InterPro" id="IPR006225">
    <property type="entry name" value="PsdUridine_synth_RluC/D"/>
</dbReference>
<evidence type="ECO:0000256" key="1">
    <source>
        <dbReference type="ARBA" id="ARBA00000073"/>
    </source>
</evidence>
<dbReference type="GO" id="GO:0120159">
    <property type="term" value="F:rRNA pseudouridine synthase activity"/>
    <property type="evidence" value="ECO:0007669"/>
    <property type="project" value="UniProtKB-ARBA"/>
</dbReference>
<sequence>MDERLVELRFDSPQQERLDHFLVENLPEFSRSRLQGMIKNELVTVNGEIAKKTGLKLGQGAQISVRILQSQPTDLQPEAIPLDIIFENDDVIVINKSAGMVVHPSAGHDSGTLVHAALAHAPKMEGIGGEIRPGVVHRLDKDTSGIIIMAKNDAALQSLQAQFMDRSVKKVYLALVDGAPPTPKGRVEAPIGRDPKHRKKMAILTPGKGRDAISEYKTLESFADHTLLEVSILTGRTHQIRLHCAFIESPVAGDILYGHRKQKVKVPRQFLHAARLVIILPHETKARTFKSPLPEELESVLVELRKK</sequence>
<dbReference type="NCBIfam" id="TIGR00005">
    <property type="entry name" value="rluA_subfam"/>
    <property type="match status" value="1"/>
</dbReference>
<gene>
    <name evidence="8" type="ORF">H8E29_13260</name>
</gene>
<dbReference type="InterPro" id="IPR006145">
    <property type="entry name" value="PsdUridine_synth_RsuA/RluA"/>
</dbReference>
<dbReference type="PROSITE" id="PS01129">
    <property type="entry name" value="PSI_RLU"/>
    <property type="match status" value="1"/>
</dbReference>
<dbReference type="CDD" id="cd00165">
    <property type="entry name" value="S4"/>
    <property type="match status" value="1"/>
</dbReference>
<dbReference type="PROSITE" id="PS50889">
    <property type="entry name" value="S4"/>
    <property type="match status" value="1"/>
</dbReference>
<dbReference type="PANTHER" id="PTHR21600:SF44">
    <property type="entry name" value="RIBOSOMAL LARGE SUBUNIT PSEUDOURIDINE SYNTHASE D"/>
    <property type="match status" value="1"/>
</dbReference>
<dbReference type="InterPro" id="IPR020103">
    <property type="entry name" value="PsdUridine_synth_cat_dom_sf"/>
</dbReference>
<dbReference type="SMART" id="SM00363">
    <property type="entry name" value="S4"/>
    <property type="match status" value="1"/>
</dbReference>
<feature type="active site" evidence="4">
    <location>
        <position position="140"/>
    </location>
</feature>
<dbReference type="InterPro" id="IPR050188">
    <property type="entry name" value="RluA_PseudoU_synthase"/>
</dbReference>
<comment type="caution">
    <text evidence="8">The sequence shown here is derived from an EMBL/GenBank/DDBJ whole genome shotgun (WGS) entry which is preliminary data.</text>
</comment>
<comment type="function">
    <text evidence="6">Responsible for synthesis of pseudouridine from uracil.</text>
</comment>
<dbReference type="EMBL" id="JACNJN010000148">
    <property type="protein sequence ID" value="MBC8336229.1"/>
    <property type="molecule type" value="Genomic_DNA"/>
</dbReference>
<dbReference type="Pfam" id="PF00849">
    <property type="entry name" value="PseudoU_synth_2"/>
    <property type="match status" value="1"/>
</dbReference>
<organism evidence="8 9">
    <name type="scientific">Candidatus Desulfolinea nitratireducens</name>
    <dbReference type="NCBI Taxonomy" id="2841698"/>
    <lineage>
        <taxon>Bacteria</taxon>
        <taxon>Bacillati</taxon>
        <taxon>Chloroflexota</taxon>
        <taxon>Anaerolineae</taxon>
        <taxon>Anaerolineales</taxon>
        <taxon>Anaerolineales incertae sedis</taxon>
        <taxon>Candidatus Desulfolinea</taxon>
    </lineage>
</organism>
<dbReference type="Pfam" id="PF01479">
    <property type="entry name" value="S4"/>
    <property type="match status" value="1"/>
</dbReference>
<dbReference type="PANTHER" id="PTHR21600">
    <property type="entry name" value="MITOCHONDRIAL RNA PSEUDOURIDINE SYNTHASE"/>
    <property type="match status" value="1"/>
</dbReference>
<dbReference type="GO" id="GO:0000455">
    <property type="term" value="P:enzyme-directed rRNA pseudouridine synthesis"/>
    <property type="evidence" value="ECO:0007669"/>
    <property type="project" value="TreeGrafter"/>
</dbReference>
<dbReference type="GO" id="GO:0003723">
    <property type="term" value="F:RNA binding"/>
    <property type="evidence" value="ECO:0007669"/>
    <property type="project" value="UniProtKB-KW"/>
</dbReference>
<dbReference type="SUPFAM" id="SSF55120">
    <property type="entry name" value="Pseudouridine synthase"/>
    <property type="match status" value="1"/>
</dbReference>
<keyword evidence="5" id="KW-0694">RNA-binding</keyword>
<dbReference type="EC" id="5.4.99.-" evidence="6"/>
<evidence type="ECO:0000256" key="6">
    <source>
        <dbReference type="RuleBase" id="RU362028"/>
    </source>
</evidence>
<evidence type="ECO:0000313" key="8">
    <source>
        <dbReference type="EMBL" id="MBC8336229.1"/>
    </source>
</evidence>
<reference evidence="8 9" key="1">
    <citation type="submission" date="2020-08" db="EMBL/GenBank/DDBJ databases">
        <title>Bridging the membrane lipid divide: bacteria of the FCB group superphylum have the potential to synthesize archaeal ether lipids.</title>
        <authorList>
            <person name="Villanueva L."/>
            <person name="Von Meijenfeldt F.A.B."/>
            <person name="Westbye A.B."/>
            <person name="Yadav S."/>
            <person name="Hopmans E.C."/>
            <person name="Dutilh B.E."/>
            <person name="Sinninghe Damste J.S."/>
        </authorList>
    </citation>
    <scope>NUCLEOTIDE SEQUENCE [LARGE SCALE GENOMIC DNA]</scope>
    <source>
        <strain evidence="8">NIOZ-UU36</strain>
    </source>
</reference>
<dbReference type="CDD" id="cd02869">
    <property type="entry name" value="PseudoU_synth_RluA_like"/>
    <property type="match status" value="1"/>
</dbReference>
<protein>
    <recommendedName>
        <fullName evidence="6">Pseudouridine synthase</fullName>
        <ecNumber evidence="6">5.4.99.-</ecNumber>
    </recommendedName>
</protein>